<organism evidence="1 2">
    <name type="scientific">Paramesorhizobium deserti</name>
    <dbReference type="NCBI Taxonomy" id="1494590"/>
    <lineage>
        <taxon>Bacteria</taxon>
        <taxon>Pseudomonadati</taxon>
        <taxon>Pseudomonadota</taxon>
        <taxon>Alphaproteobacteria</taxon>
        <taxon>Hyphomicrobiales</taxon>
        <taxon>Phyllobacteriaceae</taxon>
        <taxon>Paramesorhizobium</taxon>
    </lineage>
</organism>
<gene>
    <name evidence="1" type="ORF">ATN84_18740</name>
</gene>
<name>A0A135HQ47_9HYPH</name>
<dbReference type="EMBL" id="LNTU01000038">
    <property type="protein sequence ID" value="KXF75310.1"/>
    <property type="molecule type" value="Genomic_DNA"/>
</dbReference>
<sequence length="78" mass="8482">MQPCDKEKTAQFDYSRLGKSFSVLSKPAQRALINNGIFTTSDLAKWTRADLAKLHGIGPSAFPKLDGILGADGLAFKR</sequence>
<dbReference type="AlphaFoldDB" id="A0A135HQ47"/>
<protein>
    <recommendedName>
        <fullName evidence="3">RNA polymerase alpha subunit C-terminal domain-containing protein</fullName>
    </recommendedName>
</protein>
<keyword evidence="2" id="KW-1185">Reference proteome</keyword>
<accession>A0A135HQ47</accession>
<evidence type="ECO:0008006" key="3">
    <source>
        <dbReference type="Google" id="ProtNLM"/>
    </source>
</evidence>
<comment type="caution">
    <text evidence="1">The sequence shown here is derived from an EMBL/GenBank/DDBJ whole genome shotgun (WGS) entry which is preliminary data.</text>
</comment>
<evidence type="ECO:0000313" key="1">
    <source>
        <dbReference type="EMBL" id="KXF75310.1"/>
    </source>
</evidence>
<dbReference type="OrthoDB" id="7950977at2"/>
<dbReference type="SUPFAM" id="SSF47789">
    <property type="entry name" value="C-terminal domain of RNA polymerase alpha subunit"/>
    <property type="match status" value="1"/>
</dbReference>
<dbReference type="STRING" id="1494590.ATN84_18740"/>
<proteinExistence type="predicted"/>
<evidence type="ECO:0000313" key="2">
    <source>
        <dbReference type="Proteomes" id="UP000070107"/>
    </source>
</evidence>
<dbReference type="RefSeq" id="WP_068884514.1">
    <property type="nucleotide sequence ID" value="NZ_LNTU01000038.1"/>
</dbReference>
<dbReference type="Gene3D" id="1.10.150.20">
    <property type="entry name" value="5' to 3' exonuclease, C-terminal subdomain"/>
    <property type="match status" value="1"/>
</dbReference>
<reference evidence="1 2" key="1">
    <citation type="submission" date="2015-11" db="EMBL/GenBank/DDBJ databases">
        <title>Draft genome sequence of Paramesorhizobium deserti A-3-E, a strain highly resistant to diverse beta-lactam antibiotics.</title>
        <authorList>
            <person name="Lv R."/>
            <person name="Yang X."/>
            <person name="Fang N."/>
            <person name="Guo J."/>
            <person name="Luo X."/>
            <person name="Peng F."/>
            <person name="Yang R."/>
            <person name="Cui Y."/>
            <person name="Fang C."/>
            <person name="Song Y."/>
        </authorList>
    </citation>
    <scope>NUCLEOTIDE SEQUENCE [LARGE SCALE GENOMIC DNA]</scope>
    <source>
        <strain evidence="1 2">A-3-E</strain>
    </source>
</reference>
<dbReference type="Proteomes" id="UP000070107">
    <property type="component" value="Unassembled WGS sequence"/>
</dbReference>